<feature type="transmembrane region" description="Helical" evidence="8">
    <location>
        <begin position="210"/>
        <end position="232"/>
    </location>
</feature>
<dbReference type="GO" id="GO:0005886">
    <property type="term" value="C:plasma membrane"/>
    <property type="evidence" value="ECO:0007669"/>
    <property type="project" value="UniProtKB-SubCell"/>
</dbReference>
<comment type="similarity">
    <text evidence="2 8">Belongs to the 4-toluene sulfonate uptake permease (TSUP) (TC 2.A.102) family.</text>
</comment>
<evidence type="ECO:0000256" key="1">
    <source>
        <dbReference type="ARBA" id="ARBA00004651"/>
    </source>
</evidence>
<dbReference type="PANTHER" id="PTHR30269:SF37">
    <property type="entry name" value="MEMBRANE TRANSPORTER PROTEIN"/>
    <property type="match status" value="1"/>
</dbReference>
<organism evidence="9 10">
    <name type="scientific">Desulforamulus ferrireducens</name>
    <dbReference type="NCBI Taxonomy" id="1833852"/>
    <lineage>
        <taxon>Bacteria</taxon>
        <taxon>Bacillati</taxon>
        <taxon>Bacillota</taxon>
        <taxon>Clostridia</taxon>
        <taxon>Eubacteriales</taxon>
        <taxon>Peptococcaceae</taxon>
        <taxon>Desulforamulus</taxon>
    </lineage>
</organism>
<evidence type="ECO:0000256" key="2">
    <source>
        <dbReference type="ARBA" id="ARBA00009142"/>
    </source>
</evidence>
<feature type="transmembrane region" description="Helical" evidence="8">
    <location>
        <begin position="185"/>
        <end position="203"/>
    </location>
</feature>
<proteinExistence type="inferred from homology"/>
<keyword evidence="3" id="KW-0813">Transport</keyword>
<dbReference type="KEGG" id="dfg:B0537_01465"/>
<feature type="transmembrane region" description="Helical" evidence="8">
    <location>
        <begin position="147"/>
        <end position="173"/>
    </location>
</feature>
<dbReference type="AlphaFoldDB" id="A0A1S6ISY8"/>
<evidence type="ECO:0000256" key="8">
    <source>
        <dbReference type="RuleBase" id="RU363041"/>
    </source>
</evidence>
<keyword evidence="7 8" id="KW-0472">Membrane</keyword>
<evidence type="ECO:0000256" key="3">
    <source>
        <dbReference type="ARBA" id="ARBA00022448"/>
    </source>
</evidence>
<feature type="transmembrane region" description="Helical" evidence="8">
    <location>
        <begin position="73"/>
        <end position="92"/>
    </location>
</feature>
<dbReference type="InterPro" id="IPR002781">
    <property type="entry name" value="TM_pro_TauE-like"/>
</dbReference>
<dbReference type="InterPro" id="IPR052017">
    <property type="entry name" value="TSUP"/>
</dbReference>
<dbReference type="PANTHER" id="PTHR30269">
    <property type="entry name" value="TRANSMEMBRANE PROTEIN YFCA"/>
    <property type="match status" value="1"/>
</dbReference>
<sequence length="260" mass="28759">MTEWIFAGLIVFVASVSQAAIGFGFAVVATPFLLLVFNSRDVIQMSIILSFLIAVILTPRIKDQINYDMLKRLIIGSIIGVPIGLVFFAYVSLGVLKFSVSIVILTLTFFLVSRWFKEKSFEVGKDPVPFSTSLVNWLKEPEQRNELLVGLCAGALTTSIGMPGVPLALYFAMNNTRKDVVRSTTLAFFIVVYIFSMVTQALTVKISLPVIISSAYLAPAAVAGVYLGHILFDKIDQRMFQICTNIILIITGFYMLIKSF</sequence>
<keyword evidence="6 8" id="KW-1133">Transmembrane helix</keyword>
<keyword evidence="10" id="KW-1185">Reference proteome</keyword>
<evidence type="ECO:0000313" key="10">
    <source>
        <dbReference type="Proteomes" id="UP000189464"/>
    </source>
</evidence>
<name>A0A1S6ISY8_9FIRM</name>
<reference evidence="9 10" key="1">
    <citation type="journal article" date="2016" name="Int. J. Syst. Evol. Microbiol.">
        <title>Desulfotomaculum ferrireducens sp. nov., a moderately thermophilic sulfate-reducing and dissimilatory Fe(III)-reducing bacterium isolated from compost.</title>
        <authorList>
            <person name="Yang G."/>
            <person name="Guo J."/>
            <person name="Zhuang L."/>
            <person name="Yuan Y."/>
            <person name="Zhou S."/>
        </authorList>
    </citation>
    <scope>NUCLEOTIDE SEQUENCE [LARGE SCALE GENOMIC DNA]</scope>
    <source>
        <strain evidence="9 10">GSS09</strain>
    </source>
</reference>
<dbReference type="Pfam" id="PF01925">
    <property type="entry name" value="TauE"/>
    <property type="match status" value="1"/>
</dbReference>
<protein>
    <recommendedName>
        <fullName evidence="8">Probable membrane transporter protein</fullName>
    </recommendedName>
</protein>
<evidence type="ECO:0000313" key="9">
    <source>
        <dbReference type="EMBL" id="AQS57888.1"/>
    </source>
</evidence>
<evidence type="ECO:0000256" key="5">
    <source>
        <dbReference type="ARBA" id="ARBA00022692"/>
    </source>
</evidence>
<keyword evidence="4 8" id="KW-1003">Cell membrane</keyword>
<keyword evidence="5 8" id="KW-0812">Transmembrane</keyword>
<feature type="transmembrane region" description="Helical" evidence="8">
    <location>
        <begin position="43"/>
        <end position="61"/>
    </location>
</feature>
<feature type="transmembrane region" description="Helical" evidence="8">
    <location>
        <begin position="238"/>
        <end position="257"/>
    </location>
</feature>
<evidence type="ECO:0000256" key="6">
    <source>
        <dbReference type="ARBA" id="ARBA00022989"/>
    </source>
</evidence>
<dbReference type="Proteomes" id="UP000189464">
    <property type="component" value="Chromosome"/>
</dbReference>
<dbReference type="EMBL" id="CP019698">
    <property type="protein sequence ID" value="AQS57888.1"/>
    <property type="molecule type" value="Genomic_DNA"/>
</dbReference>
<evidence type="ECO:0000256" key="7">
    <source>
        <dbReference type="ARBA" id="ARBA00023136"/>
    </source>
</evidence>
<evidence type="ECO:0000256" key="4">
    <source>
        <dbReference type="ARBA" id="ARBA00022475"/>
    </source>
</evidence>
<comment type="subcellular location">
    <subcellularLocation>
        <location evidence="1 8">Cell membrane</location>
        <topology evidence="1 8">Multi-pass membrane protein</topology>
    </subcellularLocation>
</comment>
<accession>A0A1S6ISY8</accession>
<feature type="transmembrane region" description="Helical" evidence="8">
    <location>
        <begin position="98"/>
        <end position="116"/>
    </location>
</feature>
<dbReference type="OrthoDB" id="7843147at2"/>
<gene>
    <name evidence="9" type="ORF">B0537_01465</name>
</gene>
<dbReference type="RefSeq" id="WP_077712856.1">
    <property type="nucleotide sequence ID" value="NZ_CP019698.1"/>
</dbReference>
<dbReference type="STRING" id="1833852.B0537_01465"/>